<evidence type="ECO:0000256" key="4">
    <source>
        <dbReference type="ARBA" id="ARBA00023235"/>
    </source>
</evidence>
<dbReference type="Gene3D" id="3.10.50.40">
    <property type="match status" value="1"/>
</dbReference>
<dbReference type="PANTHER" id="PTHR43811">
    <property type="entry name" value="FKBP-TYPE PEPTIDYL-PROLYL CIS-TRANS ISOMERASE FKPA"/>
    <property type="match status" value="1"/>
</dbReference>
<dbReference type="InterPro" id="IPR000774">
    <property type="entry name" value="PPIase_FKBP_N"/>
</dbReference>
<evidence type="ECO:0000256" key="5">
    <source>
        <dbReference type="PROSITE-ProRule" id="PRU00277"/>
    </source>
</evidence>
<accession>A0A1W2AL33</accession>
<feature type="signal peptide" evidence="7">
    <location>
        <begin position="1"/>
        <end position="19"/>
    </location>
</feature>
<comment type="catalytic activity">
    <reaction evidence="1 5 6">
        <text>[protein]-peptidylproline (omega=180) = [protein]-peptidylproline (omega=0)</text>
        <dbReference type="Rhea" id="RHEA:16237"/>
        <dbReference type="Rhea" id="RHEA-COMP:10747"/>
        <dbReference type="Rhea" id="RHEA-COMP:10748"/>
        <dbReference type="ChEBI" id="CHEBI:83833"/>
        <dbReference type="ChEBI" id="CHEBI:83834"/>
        <dbReference type="EC" id="5.2.1.8"/>
    </reaction>
</comment>
<dbReference type="PROSITE" id="PS50059">
    <property type="entry name" value="FKBP_PPIASE"/>
    <property type="match status" value="1"/>
</dbReference>
<name>A0A1W2AL33_9SPHI</name>
<dbReference type="RefSeq" id="WP_084237737.1">
    <property type="nucleotide sequence ID" value="NZ_FWXT01000001.1"/>
</dbReference>
<dbReference type="GO" id="GO:0003755">
    <property type="term" value="F:peptidyl-prolyl cis-trans isomerase activity"/>
    <property type="evidence" value="ECO:0007669"/>
    <property type="project" value="UniProtKB-UniRule"/>
</dbReference>
<dbReference type="EC" id="5.2.1.8" evidence="6"/>
<dbReference type="EMBL" id="FWXT01000001">
    <property type="protein sequence ID" value="SMC61405.1"/>
    <property type="molecule type" value="Genomic_DNA"/>
</dbReference>
<dbReference type="InterPro" id="IPR001179">
    <property type="entry name" value="PPIase_FKBP_dom"/>
</dbReference>
<dbReference type="AlphaFoldDB" id="A0A1W2AL33"/>
<reference evidence="10" key="1">
    <citation type="submission" date="2017-04" db="EMBL/GenBank/DDBJ databases">
        <authorList>
            <person name="Varghese N."/>
            <person name="Submissions S."/>
        </authorList>
    </citation>
    <scope>NUCLEOTIDE SEQUENCE [LARGE SCALE GENOMIC DNA]</scope>
    <source>
        <strain evidence="10">DSM 12126</strain>
    </source>
</reference>
<dbReference type="Pfam" id="PF01346">
    <property type="entry name" value="FKBP_N"/>
    <property type="match status" value="1"/>
</dbReference>
<evidence type="ECO:0000256" key="2">
    <source>
        <dbReference type="ARBA" id="ARBA00006577"/>
    </source>
</evidence>
<dbReference type="PANTHER" id="PTHR43811:SF19">
    <property type="entry name" value="39 KDA FK506-BINDING NUCLEAR PROTEIN"/>
    <property type="match status" value="1"/>
</dbReference>
<evidence type="ECO:0000259" key="8">
    <source>
        <dbReference type="PROSITE" id="PS50059"/>
    </source>
</evidence>
<proteinExistence type="inferred from homology"/>
<evidence type="ECO:0000313" key="9">
    <source>
        <dbReference type="EMBL" id="SMC61405.1"/>
    </source>
</evidence>
<dbReference type="SUPFAM" id="SSF54534">
    <property type="entry name" value="FKBP-like"/>
    <property type="match status" value="1"/>
</dbReference>
<keyword evidence="3 5" id="KW-0697">Rotamase</keyword>
<dbReference type="Pfam" id="PF00254">
    <property type="entry name" value="FKBP_C"/>
    <property type="match status" value="1"/>
</dbReference>
<feature type="domain" description="PPIase FKBP-type" evidence="8">
    <location>
        <begin position="157"/>
        <end position="243"/>
    </location>
</feature>
<evidence type="ECO:0000256" key="6">
    <source>
        <dbReference type="RuleBase" id="RU003915"/>
    </source>
</evidence>
<keyword evidence="4 5" id="KW-0413">Isomerase</keyword>
<dbReference type="Gene3D" id="1.10.287.460">
    <property type="entry name" value="Peptidyl-prolyl cis-trans isomerase, FKBP-type, N-terminal domain"/>
    <property type="match status" value="1"/>
</dbReference>
<dbReference type="STRING" id="151894.SAMN04488524_1520"/>
<dbReference type="GO" id="GO:0006457">
    <property type="term" value="P:protein folding"/>
    <property type="evidence" value="ECO:0007669"/>
    <property type="project" value="InterPro"/>
</dbReference>
<comment type="similarity">
    <text evidence="2 6">Belongs to the FKBP-type PPIase family.</text>
</comment>
<protein>
    <recommendedName>
        <fullName evidence="6">Peptidyl-prolyl cis-trans isomerase</fullName>
        <ecNumber evidence="6">5.2.1.8</ecNumber>
    </recommendedName>
</protein>
<dbReference type="InterPro" id="IPR046357">
    <property type="entry name" value="PPIase_dom_sf"/>
</dbReference>
<evidence type="ECO:0000256" key="3">
    <source>
        <dbReference type="ARBA" id="ARBA00023110"/>
    </source>
</evidence>
<gene>
    <name evidence="9" type="ORF">SAMN04488524_1520</name>
</gene>
<organism evidence="9 10">
    <name type="scientific">Pedobacter africanus</name>
    <dbReference type="NCBI Taxonomy" id="151894"/>
    <lineage>
        <taxon>Bacteria</taxon>
        <taxon>Pseudomonadati</taxon>
        <taxon>Bacteroidota</taxon>
        <taxon>Sphingobacteriia</taxon>
        <taxon>Sphingobacteriales</taxon>
        <taxon>Sphingobacteriaceae</taxon>
        <taxon>Pedobacter</taxon>
    </lineage>
</organism>
<dbReference type="OrthoDB" id="9814548at2"/>
<sequence length="245" mass="26281">MKKIIITLMLPLCAVAGNAQTKAKTGTAKKTTATSKTPVKPAVAVFKTTLDSASYAFGNTMASSMKNDGLNSLNYELLVKGLKDAFGGASPQISPEKSQMAIANLFKTVSRQKHAPAIAAGKAFLENNKKKQGIQVTPSGLQYEVINRGTGIRPKATDTVLVNYKGTLTNGKQFDSSYDRNEPLSLPLNGVIAGWTEGLQLMQTGSKYRLFIPYELGYGERGAGADIPPYSTLIFEIELLKVNGK</sequence>
<dbReference type="Proteomes" id="UP000192756">
    <property type="component" value="Unassembled WGS sequence"/>
</dbReference>
<evidence type="ECO:0000256" key="7">
    <source>
        <dbReference type="SAM" id="SignalP"/>
    </source>
</evidence>
<dbReference type="FunFam" id="3.10.50.40:FF:000006">
    <property type="entry name" value="Peptidyl-prolyl cis-trans isomerase"/>
    <property type="match status" value="1"/>
</dbReference>
<evidence type="ECO:0000256" key="1">
    <source>
        <dbReference type="ARBA" id="ARBA00000971"/>
    </source>
</evidence>
<dbReference type="InterPro" id="IPR036944">
    <property type="entry name" value="PPIase_FKBP_N_sf"/>
</dbReference>
<keyword evidence="7" id="KW-0732">Signal</keyword>
<evidence type="ECO:0000313" key="10">
    <source>
        <dbReference type="Proteomes" id="UP000192756"/>
    </source>
</evidence>
<keyword evidence="10" id="KW-1185">Reference proteome</keyword>
<feature type="chain" id="PRO_5012280631" description="Peptidyl-prolyl cis-trans isomerase" evidence="7">
    <location>
        <begin position="20"/>
        <end position="245"/>
    </location>
</feature>